<keyword evidence="10" id="KW-0013">ADP-ribosylation</keyword>
<feature type="domain" description="PARP catalytic" evidence="21">
    <location>
        <begin position="309"/>
        <end position="536"/>
    </location>
</feature>
<accession>H0W5B6</accession>
<dbReference type="PROSITE" id="PS51977">
    <property type="entry name" value="WGR"/>
    <property type="match status" value="1"/>
</dbReference>
<gene>
    <name evidence="24" type="primary">PARP2</name>
</gene>
<evidence type="ECO:0000256" key="13">
    <source>
        <dbReference type="ARBA" id="ARBA00023125"/>
    </source>
</evidence>
<dbReference type="VEuPathDB" id="HostDB:ENSCPOG00000022667"/>
<dbReference type="GO" id="GO:0140294">
    <property type="term" value="F:NAD DNA ADP-ribosyltransferase activity"/>
    <property type="evidence" value="ECO:0007669"/>
    <property type="project" value="Ensembl"/>
</dbReference>
<reference evidence="24" key="3">
    <citation type="submission" date="2025-09" db="UniProtKB">
        <authorList>
            <consortium name="Ensembl"/>
        </authorList>
    </citation>
    <scope>IDENTIFICATION</scope>
    <source>
        <strain evidence="24">2N</strain>
    </source>
</reference>
<dbReference type="InterPro" id="IPR004102">
    <property type="entry name" value="Poly(ADP-ribose)pol_reg_dom"/>
</dbReference>
<dbReference type="GO" id="GO:0003684">
    <property type="term" value="F:damaged DNA binding"/>
    <property type="evidence" value="ECO:0007669"/>
    <property type="project" value="Ensembl"/>
</dbReference>
<dbReference type="InParanoid" id="H0W5B6"/>
<protein>
    <recommendedName>
        <fullName evidence="19">Poly [ADP-ribose] polymerase</fullName>
        <shortName evidence="19">PARP</shortName>
        <ecNumber evidence="19">2.4.2.-</ecNumber>
    </recommendedName>
</protein>
<dbReference type="GO" id="GO:0006302">
    <property type="term" value="P:double-strand break repair"/>
    <property type="evidence" value="ECO:0007669"/>
    <property type="project" value="TreeGrafter"/>
</dbReference>
<evidence type="ECO:0000256" key="4">
    <source>
        <dbReference type="ARBA" id="ARBA00022533"/>
    </source>
</evidence>
<dbReference type="FunFam" id="2.20.140.10:FF:000001">
    <property type="entry name" value="Poly [ADP-ribose] polymerase"/>
    <property type="match status" value="1"/>
</dbReference>
<dbReference type="Gene3D" id="3.90.228.10">
    <property type="match status" value="1"/>
</dbReference>
<dbReference type="GO" id="GO:0006284">
    <property type="term" value="P:base-excision repair"/>
    <property type="evidence" value="ECO:0007669"/>
    <property type="project" value="Ensembl"/>
</dbReference>
<dbReference type="STRING" id="10141.ENSCPOP00000018168"/>
<evidence type="ECO:0000256" key="17">
    <source>
        <dbReference type="ARBA" id="ARBA00033987"/>
    </source>
</evidence>
<dbReference type="GO" id="GO:0140805">
    <property type="term" value="F:NAD+-protein-serine ADP-ribosyltransferase activity"/>
    <property type="evidence" value="ECO:0007669"/>
    <property type="project" value="Ensembl"/>
</dbReference>
<evidence type="ECO:0000256" key="19">
    <source>
        <dbReference type="RuleBase" id="RU362114"/>
    </source>
</evidence>
<name>H0W5B6_CAVPO</name>
<dbReference type="InterPro" id="IPR036616">
    <property type="entry name" value="Poly(ADP-ribose)pol_reg_dom_sf"/>
</dbReference>
<keyword evidence="11" id="KW-0007">Acetylation</keyword>
<dbReference type="Ensembl" id="ENSCPOT00000026986.2">
    <property type="protein sequence ID" value="ENSCPOP00000018168.2"/>
    <property type="gene ID" value="ENSCPOG00000022667.2"/>
</dbReference>
<dbReference type="Pfam" id="PF02877">
    <property type="entry name" value="PARP_reg"/>
    <property type="match status" value="1"/>
</dbReference>
<keyword evidence="9" id="KW-0227">DNA damage</keyword>
<comment type="subcellular location">
    <subcellularLocation>
        <location evidence="2">Chromosome</location>
    </subcellularLocation>
    <subcellularLocation>
        <location evidence="1">Nucleus</location>
    </subcellularLocation>
</comment>
<dbReference type="GO" id="GO:0005829">
    <property type="term" value="C:cytosol"/>
    <property type="evidence" value="ECO:0007669"/>
    <property type="project" value="Ensembl"/>
</dbReference>
<dbReference type="Bgee" id="ENSCPOG00000022667">
    <property type="expression patterns" value="Expressed in testis and 13 other cell types or tissues"/>
</dbReference>
<dbReference type="GO" id="GO:0003950">
    <property type="term" value="F:NAD+ poly-ADP-ribosyltransferase activity"/>
    <property type="evidence" value="ECO:0007669"/>
    <property type="project" value="UniProtKB-UniRule"/>
</dbReference>
<dbReference type="GO" id="GO:0140806">
    <property type="term" value="F:NAD+-protein-aspartate ADP-ribosyltransferase activity"/>
    <property type="evidence" value="ECO:0007669"/>
    <property type="project" value="Ensembl"/>
</dbReference>
<keyword evidence="13" id="KW-0238">DNA-binding</keyword>
<evidence type="ECO:0000256" key="3">
    <source>
        <dbReference type="ARBA" id="ARBA00022454"/>
    </source>
</evidence>
<organism evidence="24 25">
    <name type="scientific">Cavia porcellus</name>
    <name type="common">Guinea pig</name>
    <dbReference type="NCBI Taxonomy" id="10141"/>
    <lineage>
        <taxon>Eukaryota</taxon>
        <taxon>Metazoa</taxon>
        <taxon>Chordata</taxon>
        <taxon>Craniata</taxon>
        <taxon>Vertebrata</taxon>
        <taxon>Euteleostomi</taxon>
        <taxon>Mammalia</taxon>
        <taxon>Eutheria</taxon>
        <taxon>Euarchontoglires</taxon>
        <taxon>Glires</taxon>
        <taxon>Rodentia</taxon>
        <taxon>Hystricomorpha</taxon>
        <taxon>Caviidae</taxon>
        <taxon>Cavia</taxon>
    </lineage>
</organism>
<evidence type="ECO:0000256" key="20">
    <source>
        <dbReference type="SAM" id="MobiDB-lite"/>
    </source>
</evidence>
<keyword evidence="12 19" id="KW-0520">NAD</keyword>
<dbReference type="GO" id="GO:0030592">
    <property type="term" value="P:DNA ADP-ribosylation"/>
    <property type="evidence" value="ECO:0007669"/>
    <property type="project" value="Ensembl"/>
</dbReference>
<dbReference type="GO" id="GO:0005654">
    <property type="term" value="C:nucleoplasm"/>
    <property type="evidence" value="ECO:0007669"/>
    <property type="project" value="Ensembl"/>
</dbReference>
<keyword evidence="6 19" id="KW-0328">Glycosyltransferase</keyword>
<dbReference type="GO" id="GO:0005730">
    <property type="term" value="C:nucleolus"/>
    <property type="evidence" value="ECO:0007669"/>
    <property type="project" value="Ensembl"/>
</dbReference>
<evidence type="ECO:0000256" key="2">
    <source>
        <dbReference type="ARBA" id="ARBA00004286"/>
    </source>
</evidence>
<evidence type="ECO:0000313" key="25">
    <source>
        <dbReference type="Proteomes" id="UP000005447"/>
    </source>
</evidence>
<dbReference type="GO" id="GO:0070213">
    <property type="term" value="P:protein auto-ADP-ribosylation"/>
    <property type="evidence" value="ECO:0007669"/>
    <property type="project" value="Ensembl"/>
</dbReference>
<evidence type="ECO:0000313" key="24">
    <source>
        <dbReference type="Ensembl" id="ENSCPOP00000018168.2"/>
    </source>
</evidence>
<evidence type="ECO:0000256" key="12">
    <source>
        <dbReference type="ARBA" id="ARBA00023027"/>
    </source>
</evidence>
<feature type="compositionally biased region" description="Basic and acidic residues" evidence="20">
    <location>
        <begin position="20"/>
        <end position="41"/>
    </location>
</feature>
<dbReference type="SUPFAM" id="SSF56399">
    <property type="entry name" value="ADP-ribosylation"/>
    <property type="match status" value="1"/>
</dbReference>
<dbReference type="InterPro" id="IPR012317">
    <property type="entry name" value="Poly(ADP-ribose)pol_cat_dom"/>
</dbReference>
<evidence type="ECO:0000256" key="10">
    <source>
        <dbReference type="ARBA" id="ARBA00022765"/>
    </source>
</evidence>
<dbReference type="GeneTree" id="ENSGT00940000158452"/>
<dbReference type="GO" id="GO:0070212">
    <property type="term" value="P:protein poly-ADP-ribosylation"/>
    <property type="evidence" value="ECO:0007669"/>
    <property type="project" value="Ensembl"/>
</dbReference>
<dbReference type="GO" id="GO:0097191">
    <property type="term" value="P:extrinsic apoptotic signaling pathway"/>
    <property type="evidence" value="ECO:0007669"/>
    <property type="project" value="Ensembl"/>
</dbReference>
<sequence>RDNNGTTEDSPPAKKTCKYQRQEPVARGKADKGRTEDTKESVKSVLLKGKAPVDPECTAKVGKAHVYFEGNDVYDVMLNQTNLQFNNNKYYLIQLLEDDAQRNFSVWMRWGRVGKTGQHSLVACSSDLDKAKEIFQKKFLDKTKNNWEDREKFVKVPGKYDMLHMDYTATSQDDNETKEEGSLKSQLHPEVQELMKLICNVQTMEEMIAEMKYDIKKAPLGKLTVAQIKAGYQSLKKVEDCIRAGRRGQALLEACNEFYTRIPHDFGLRTPPLIQTEKELSDKVQLLEALGDIEIAIKLVKTELQSPEHPLDQHYRNLHCALHPLDHESYEFKVISQYLQSTHAPTHSDYTMTLLEVFEVEKEGEKEAFREDLHNRMLLWHGSRLSNWVGILSHGLRIAPPEAPITGYMFGKGIYFADMSSKSANYCFASRLKNTGLLLLSEVALGQCNELLEANPKAEGLLQGKHSTKGLGKMAPSPAHFLTLNGSTVPLGPASDTGILNPGGYTLNYNEFIVYNPNQVRMRYLLKVQFNFLQLW</sequence>
<dbReference type="GO" id="GO:0031491">
    <property type="term" value="F:nucleosome binding"/>
    <property type="evidence" value="ECO:0007669"/>
    <property type="project" value="Ensembl"/>
</dbReference>
<dbReference type="GO" id="GO:0016779">
    <property type="term" value="F:nucleotidyltransferase activity"/>
    <property type="evidence" value="ECO:0007669"/>
    <property type="project" value="UniProtKB-KW"/>
</dbReference>
<feature type="region of interest" description="Disordered" evidence="20">
    <location>
        <begin position="1"/>
        <end position="41"/>
    </location>
</feature>
<dbReference type="InterPro" id="IPR036930">
    <property type="entry name" value="WGR_dom_sf"/>
</dbReference>
<comment type="catalytic activity">
    <reaction evidence="17">
        <text>NAD(+) + (ADP-D-ribosyl)n-acceptor = nicotinamide + (ADP-D-ribosyl)n+1-acceptor + H(+).</text>
        <dbReference type="EC" id="2.4.2.30"/>
    </reaction>
</comment>
<dbReference type="Gene3D" id="2.20.140.10">
    <property type="entry name" value="WGR domain"/>
    <property type="match status" value="1"/>
</dbReference>
<evidence type="ECO:0000256" key="18">
    <source>
        <dbReference type="ARBA" id="ARBA00064631"/>
    </source>
</evidence>
<evidence type="ECO:0000256" key="8">
    <source>
        <dbReference type="ARBA" id="ARBA00022695"/>
    </source>
</evidence>
<feature type="domain" description="WGR" evidence="23">
    <location>
        <begin position="63"/>
        <end position="160"/>
    </location>
</feature>
<dbReference type="OMA" id="QGENDRF"/>
<dbReference type="FunCoup" id="H0W5B6">
    <property type="interactions" value="2762"/>
</dbReference>
<dbReference type="HOGENOM" id="CLU_004841_2_2_1"/>
<dbReference type="FunFam" id="3.90.228.10:FF:000002">
    <property type="entry name" value="Poly [ADP-ribose] polymerase"/>
    <property type="match status" value="1"/>
</dbReference>
<dbReference type="Pfam" id="PF05406">
    <property type="entry name" value="WGR"/>
    <property type="match status" value="1"/>
</dbReference>
<keyword evidence="14" id="KW-0234">DNA repair</keyword>
<comment type="similarity">
    <text evidence="16">Belongs to the ARTD/PARP family.</text>
</comment>
<evidence type="ECO:0000256" key="9">
    <source>
        <dbReference type="ARBA" id="ARBA00022763"/>
    </source>
</evidence>
<evidence type="ECO:0000256" key="5">
    <source>
        <dbReference type="ARBA" id="ARBA00022553"/>
    </source>
</evidence>
<evidence type="ECO:0000256" key="16">
    <source>
        <dbReference type="ARBA" id="ARBA00024347"/>
    </source>
</evidence>
<dbReference type="AlphaFoldDB" id="H0W5B6"/>
<keyword evidence="8" id="KW-0548">Nucleotidyltransferase</keyword>
<keyword evidence="15" id="KW-0539">Nucleus</keyword>
<keyword evidence="3" id="KW-0158">Chromosome</keyword>
<evidence type="ECO:0000256" key="11">
    <source>
        <dbReference type="ARBA" id="ARBA00022990"/>
    </source>
</evidence>
<dbReference type="SUPFAM" id="SSF142921">
    <property type="entry name" value="WGR domain-like"/>
    <property type="match status" value="1"/>
</dbReference>
<evidence type="ECO:0000259" key="23">
    <source>
        <dbReference type="PROSITE" id="PS51977"/>
    </source>
</evidence>
<evidence type="ECO:0000256" key="6">
    <source>
        <dbReference type="ARBA" id="ARBA00022676"/>
    </source>
</evidence>
<dbReference type="Proteomes" id="UP000005447">
    <property type="component" value="Unassembled WGS sequence"/>
</dbReference>
<evidence type="ECO:0000259" key="22">
    <source>
        <dbReference type="PROSITE" id="PS51060"/>
    </source>
</evidence>
<keyword evidence="25" id="KW-1185">Reference proteome</keyword>
<dbReference type="PANTHER" id="PTHR10459:SF60">
    <property type="entry name" value="POLY [ADP-RIBOSE] POLYMERASE 2"/>
    <property type="match status" value="1"/>
</dbReference>
<dbReference type="PROSITE" id="PS51060">
    <property type="entry name" value="PARP_ALPHA_HD"/>
    <property type="match status" value="1"/>
</dbReference>
<dbReference type="Pfam" id="PF00644">
    <property type="entry name" value="PARP"/>
    <property type="match status" value="1"/>
</dbReference>
<dbReference type="InterPro" id="IPR050800">
    <property type="entry name" value="ARTD/PARP"/>
</dbReference>
<dbReference type="SMART" id="SM00773">
    <property type="entry name" value="WGR"/>
    <property type="match status" value="1"/>
</dbReference>
<proteinExistence type="inferred from homology"/>
<dbReference type="EC" id="2.4.2.-" evidence="19"/>
<dbReference type="GO" id="GO:0090734">
    <property type="term" value="C:site of DNA damage"/>
    <property type="evidence" value="ECO:0007669"/>
    <property type="project" value="Ensembl"/>
</dbReference>
<keyword evidence="4" id="KW-0021">Allosteric enzyme</keyword>
<dbReference type="Gene3D" id="1.20.142.10">
    <property type="entry name" value="Poly(ADP-ribose) polymerase, regulatory domain"/>
    <property type="match status" value="1"/>
</dbReference>
<reference evidence="25" key="1">
    <citation type="journal article" date="2011" name="Nature">
        <title>A high-resolution map of human evolutionary constraint using 29 mammals.</title>
        <authorList>
            <person name="Lindblad-Toh K."/>
            <person name="Garber M."/>
            <person name="Zuk O."/>
            <person name="Lin M.F."/>
            <person name="Parker B.J."/>
            <person name="Washietl S."/>
            <person name="Kheradpour P."/>
            <person name="Ernst J."/>
            <person name="Jordan G."/>
            <person name="Mauceli E."/>
            <person name="Ward L.D."/>
            <person name="Lowe C.B."/>
            <person name="Holloway A.K."/>
            <person name="Clamp M."/>
            <person name="Gnerre S."/>
            <person name="Alfoldi J."/>
            <person name="Beal K."/>
            <person name="Chang J."/>
            <person name="Clawson H."/>
            <person name="Cuff J."/>
            <person name="Di Palma F."/>
            <person name="Fitzgerald S."/>
            <person name="Flicek P."/>
            <person name="Guttman M."/>
            <person name="Hubisz M.J."/>
            <person name="Jaffe D.B."/>
            <person name="Jungreis I."/>
            <person name="Kent W.J."/>
            <person name="Kostka D."/>
            <person name="Lara M."/>
            <person name="Martins A.L."/>
            <person name="Massingham T."/>
            <person name="Moltke I."/>
            <person name="Raney B.J."/>
            <person name="Rasmussen M.D."/>
            <person name="Robinson J."/>
            <person name="Stark A."/>
            <person name="Vilella A.J."/>
            <person name="Wen J."/>
            <person name="Xie X."/>
            <person name="Zody M.C."/>
            <person name="Baldwin J."/>
            <person name="Bloom T."/>
            <person name="Chin C.W."/>
            <person name="Heiman D."/>
            <person name="Nicol R."/>
            <person name="Nusbaum C."/>
            <person name="Young S."/>
            <person name="Wilkinson J."/>
            <person name="Worley K.C."/>
            <person name="Kovar C.L."/>
            <person name="Muzny D.M."/>
            <person name="Gibbs R.A."/>
            <person name="Cree A."/>
            <person name="Dihn H.H."/>
            <person name="Fowler G."/>
            <person name="Jhangiani S."/>
            <person name="Joshi V."/>
            <person name="Lee S."/>
            <person name="Lewis L.R."/>
            <person name="Nazareth L.V."/>
            <person name="Okwuonu G."/>
            <person name="Santibanez J."/>
            <person name="Warren W.C."/>
            <person name="Mardis E.R."/>
            <person name="Weinstock G.M."/>
            <person name="Wilson R.K."/>
            <person name="Delehaunty K."/>
            <person name="Dooling D."/>
            <person name="Fronik C."/>
            <person name="Fulton L."/>
            <person name="Fulton B."/>
            <person name="Graves T."/>
            <person name="Minx P."/>
            <person name="Sodergren E."/>
            <person name="Birney E."/>
            <person name="Margulies E.H."/>
            <person name="Herrero J."/>
            <person name="Green E.D."/>
            <person name="Haussler D."/>
            <person name="Siepel A."/>
            <person name="Goldman N."/>
            <person name="Pollard K.S."/>
            <person name="Pedersen J.S."/>
            <person name="Lander E.S."/>
            <person name="Kellis M."/>
        </authorList>
    </citation>
    <scope>NUCLEOTIDE SEQUENCE [LARGE SCALE GENOMIC DNA]</scope>
    <source>
        <strain evidence="25">2N</strain>
    </source>
</reference>
<dbReference type="GO" id="GO:0071168">
    <property type="term" value="P:protein localization to chromatin"/>
    <property type="evidence" value="ECO:0007669"/>
    <property type="project" value="Ensembl"/>
</dbReference>
<dbReference type="EMBL" id="AAKN02019215">
    <property type="status" value="NOT_ANNOTATED_CDS"/>
    <property type="molecule type" value="Genomic_DNA"/>
</dbReference>
<dbReference type="FunFam" id="1.20.142.10:FF:000003">
    <property type="entry name" value="Poly [ADP-ribose] polymerase"/>
    <property type="match status" value="1"/>
</dbReference>
<evidence type="ECO:0000259" key="21">
    <source>
        <dbReference type="PROSITE" id="PS51059"/>
    </source>
</evidence>
<dbReference type="GO" id="GO:0140861">
    <property type="term" value="P:DNA repair-dependent chromatin remodeling"/>
    <property type="evidence" value="ECO:0007669"/>
    <property type="project" value="Ensembl"/>
</dbReference>
<dbReference type="GO" id="GO:0160004">
    <property type="term" value="F:poly-ADP-D-ribose modification-dependent protein binding"/>
    <property type="evidence" value="ECO:0007669"/>
    <property type="project" value="Ensembl"/>
</dbReference>
<dbReference type="eggNOG" id="KOG1037">
    <property type="taxonomic scope" value="Eukaryota"/>
</dbReference>
<dbReference type="GO" id="GO:0140807">
    <property type="term" value="F:NAD+-protein-glutamate ADP-ribosyltransferase activity"/>
    <property type="evidence" value="ECO:0007669"/>
    <property type="project" value="Ensembl"/>
</dbReference>
<dbReference type="CDD" id="cd08003">
    <property type="entry name" value="WGR_PARP2_like"/>
    <property type="match status" value="1"/>
</dbReference>
<comment type="subunit">
    <text evidence="18">Component of a base excision repair (BER) complex, containing at least XRCC1, PARP1, POLB and LRIG3. Homo- and heterodimer with PARP1. Interacts (via the PARP catalytic domain) with HPF1. Interacts with core nucleosomes.</text>
</comment>
<dbReference type="CDD" id="cd01437">
    <property type="entry name" value="parp_like"/>
    <property type="match status" value="1"/>
</dbReference>
<dbReference type="SUPFAM" id="SSF47587">
    <property type="entry name" value="Domain of poly(ADP-ribose) polymerase"/>
    <property type="match status" value="1"/>
</dbReference>
<dbReference type="GO" id="GO:0046697">
    <property type="term" value="P:decidualization"/>
    <property type="evidence" value="ECO:0007669"/>
    <property type="project" value="Ensembl"/>
</dbReference>
<dbReference type="PROSITE" id="PS51059">
    <property type="entry name" value="PARP_CATALYTIC"/>
    <property type="match status" value="1"/>
</dbReference>
<keyword evidence="5" id="KW-0597">Phosphoprotein</keyword>
<evidence type="ECO:0000256" key="14">
    <source>
        <dbReference type="ARBA" id="ARBA00023204"/>
    </source>
</evidence>
<dbReference type="InterPro" id="IPR008893">
    <property type="entry name" value="WGR_domain"/>
</dbReference>
<evidence type="ECO:0000256" key="15">
    <source>
        <dbReference type="ARBA" id="ARBA00023242"/>
    </source>
</evidence>
<dbReference type="PANTHER" id="PTHR10459">
    <property type="entry name" value="DNA LIGASE"/>
    <property type="match status" value="1"/>
</dbReference>
<reference evidence="24" key="2">
    <citation type="submission" date="2025-08" db="UniProtKB">
        <authorList>
            <consortium name="Ensembl"/>
        </authorList>
    </citation>
    <scope>IDENTIFICATION</scope>
    <source>
        <strain evidence="24">2N</strain>
    </source>
</reference>
<dbReference type="GO" id="GO:0072572">
    <property type="term" value="F:poly-ADP-D-ribose binding"/>
    <property type="evidence" value="ECO:0007669"/>
    <property type="project" value="Ensembl"/>
</dbReference>
<evidence type="ECO:0000256" key="1">
    <source>
        <dbReference type="ARBA" id="ARBA00004123"/>
    </source>
</evidence>
<evidence type="ECO:0000256" key="7">
    <source>
        <dbReference type="ARBA" id="ARBA00022679"/>
    </source>
</evidence>
<feature type="domain" description="PARP alpha-helical" evidence="22">
    <location>
        <begin position="184"/>
        <end position="301"/>
    </location>
</feature>
<keyword evidence="7 19" id="KW-0808">Transferase</keyword>